<dbReference type="ExpressionAtlas" id="Q9LP17">
    <property type="expression patterns" value="baseline and differential"/>
</dbReference>
<dbReference type="Pfam" id="PF14223">
    <property type="entry name" value="Retrotran_gag_2"/>
    <property type="match status" value="1"/>
</dbReference>
<dbReference type="EMBL" id="AC022314">
    <property type="protein sequence ID" value="AAF79692.1"/>
    <property type="molecule type" value="Genomic_DNA"/>
</dbReference>
<keyword evidence="1" id="KW-0064">Aspartyl protease</keyword>
<dbReference type="InterPro" id="IPR001584">
    <property type="entry name" value="Integrase_cat-core"/>
</dbReference>
<dbReference type="PROSITE" id="PS50994">
    <property type="entry name" value="INTEGRASE"/>
    <property type="match status" value="1"/>
</dbReference>
<keyword evidence="1" id="KW-0645">Protease</keyword>
<dbReference type="GO" id="GO:0003676">
    <property type="term" value="F:nucleic acid binding"/>
    <property type="evidence" value="ECO:0007669"/>
    <property type="project" value="InterPro"/>
</dbReference>
<dbReference type="GO" id="GO:0015074">
    <property type="term" value="P:DNA integration"/>
    <property type="evidence" value="ECO:0007669"/>
    <property type="project" value="InterPro"/>
</dbReference>
<sequence>MNPEKIYGVSNIKSHIPVILDIEESNYDAWRELFLTHCLSFDVLGHIDGTLQPANAADVNWQKRDGIVKLWLYGTLTPKQFQGSFVFGSTSREIWLRIENQFRNNKDARALRLDNELRTKEIGDMKIADYCREMKKLPDSLSNVDAPVQDRTLMMYVLNEAPHVNYQRSGPTQMTYRGRGGGNNRFRGGGRSSYGYNRQGFNSWNRPPFYPNPYQMWNHQWGYPPQLNANGQGFFGLLPPYHSQQSNAHFRTPKPESTADLAEAFNTFSLQDPPDSQWYMDSGATAYLTSGAGNNLQLSLYPSIGKSVIFGNGGCIPVTATGSLFIANKPRPLTLHNVLVTPDIIKNLVSVRRFTKDNKCSIEFDPFGFSIKDLRTKRTLLRNDSSGDLYPVFPAFNKTSAPASTFLAQSSDIWHRRLPHPSNDVLKTLSGIRYYVLFLDQFSHFLWIYPLRNKSDVFSKFLQFHTYVKTQFEKHIKSLQCDNGGEYKNSQFHDFFAKHGIQFRFSCPYTSQQNGRLERMIRTHQQCFLHYAASSSSSQYVLGRSSKGISNKDIFPYQITNAKIDSAYDFLEADTEPSQIQKQLLLTPSLPATNETDLVLTALAPHVATQPPPQRMVTRSQQGIRKPKKILSLNAQTLSQIPKGYKQALMDPNWNPSMTEEYDALIKTYTWSLVPKPAGTNIINSIWLYKHKLVSNGKFLEQGVNFDETFSPVVKPATIRAVLNFAVERHCLVHQNSYMYPPAGFVDNRNPGYVCKLNKALYGLKQAPRAWNARKCDASLFVYKHGQDKAYLLLYVDDIMLTTSSSRFLDSIVDKLKTEF</sequence>
<feature type="compositionally biased region" description="Gly residues" evidence="2">
    <location>
        <begin position="178"/>
        <end position="192"/>
    </location>
</feature>
<protein>
    <submittedName>
        <fullName evidence="4">F9C16.1</fullName>
    </submittedName>
</protein>
<dbReference type="Pfam" id="PF07727">
    <property type="entry name" value="RVT_2"/>
    <property type="match status" value="1"/>
</dbReference>
<dbReference type="InterPro" id="IPR012337">
    <property type="entry name" value="RNaseH-like_sf"/>
</dbReference>
<reference evidence="4" key="3">
    <citation type="submission" date="2000-06" db="EMBL/GenBank/DDBJ databases">
        <authorList>
            <person name="Cheuk R."/>
            <person name="Shinn P."/>
            <person name="Brooks S."/>
            <person name="Buehler E."/>
            <person name="Chao Q."/>
            <person name="Johnson-Hopson C."/>
            <person name="Khan S."/>
            <person name="Kim C."/>
            <person name="Altafi H."/>
            <person name="Bei B."/>
            <person name="Chin C."/>
            <person name="Chiou J."/>
            <person name="Choi E."/>
            <person name="Conn L."/>
            <person name="Conway A."/>
            <person name="Gonzalez A."/>
            <person name="Hansen N."/>
            <person name="Howing B."/>
            <person name="Koo T."/>
            <person name="Lam B."/>
            <person name="Lee J."/>
            <person name="Lenz C."/>
            <person name="Li J."/>
            <person name="Liu A."/>
            <person name="Liu J."/>
            <person name="Liu S."/>
            <person name="Mukharsky N."/>
            <person name="Nguyen M."/>
            <person name="Palm C."/>
            <person name="Pham P."/>
            <person name="Sakano H."/>
            <person name="Schwartz J."/>
            <person name="Southwick A."/>
            <person name="Thaveri A."/>
            <person name="Toriumi M."/>
            <person name="Vaysberg M."/>
            <person name="Yu G."/>
            <person name="Davis R."/>
            <person name="Federspiel N."/>
            <person name="Theologis A."/>
            <person name="Ecker J."/>
        </authorList>
    </citation>
    <scope>NUCLEOTIDE SEQUENCE</scope>
</reference>
<accession>Q9LP17</accession>
<keyword evidence="1" id="KW-0378">Hydrolase</keyword>
<reference key="1">
    <citation type="journal article" date="2000" name="Nature">
        <title>Sequence and analysis of chromosome 1 of the plant Arabidopsis thaliana.</title>
        <authorList>
            <person name="Theologis A."/>
            <person name="Ecker J.R."/>
            <person name="Palm C.J."/>
            <person name="Federspiel N.A."/>
            <person name="Kaul S."/>
            <person name="White O."/>
            <person name="Alonso J."/>
            <person name="Altafi H."/>
            <person name="Araujo R."/>
            <person name="Bowman C.L."/>
            <person name="Brooks S.Y."/>
            <person name="Buehler E."/>
            <person name="Chan A."/>
            <person name="Chao Q."/>
            <person name="Chen H."/>
            <person name="Cheuk R.F."/>
            <person name="Chin C.W."/>
            <person name="Chung M.K."/>
            <person name="Conn L."/>
            <person name="Conway A.B."/>
            <person name="Conway A.R."/>
            <person name="Creasy T.H."/>
            <person name="Dewar K."/>
            <person name="Dunn P."/>
            <person name="Etgu P."/>
            <person name="Feldblyum T.V."/>
            <person name="Feng J."/>
            <person name="Fong B."/>
            <person name="Fujii C.Y."/>
            <person name="Gill J.E."/>
            <person name="Goldsmith A.D."/>
            <person name="Haas B."/>
            <person name="Hansen N.F."/>
            <person name="Hughes B."/>
            <person name="Huizar L."/>
            <person name="Hunter J.L."/>
            <person name="Jenkins J."/>
            <person name="Johnson-Hopson C."/>
            <person name="Khan S."/>
            <person name="Khaykin E."/>
            <person name="Kim C.J."/>
            <person name="Koo H.L."/>
            <person name="Kremenetskaia I."/>
            <person name="Kurtz D.B."/>
            <person name="Kwan A."/>
            <person name="Lam B."/>
            <person name="Langin-Hooper S."/>
            <person name="Lee A."/>
            <person name="Lee J.M."/>
            <person name="Lenz C.A."/>
            <person name="Li J.H."/>
            <person name="Li Y."/>
            <person name="Lin X."/>
            <person name="Liu S.X."/>
            <person name="Liu Z.A."/>
            <person name="Luros J.S."/>
            <person name="Maiti R."/>
            <person name="Marziali A."/>
            <person name="Militscher J."/>
            <person name="Miranda M."/>
            <person name="Nguyen M."/>
            <person name="Nierman W.C."/>
            <person name="Osborne B.I."/>
            <person name="Pai G."/>
            <person name="Peterson J."/>
            <person name="Pham P.K."/>
            <person name="Rizzo M."/>
            <person name="Rooney T."/>
            <person name="Rowley D."/>
            <person name="Sakano H."/>
            <person name="Salzberg S.L."/>
            <person name="Schwartz J.R."/>
            <person name="Shinn P."/>
            <person name="Southwick A.M."/>
            <person name="Sun H."/>
            <person name="Tallon L.J."/>
            <person name="Tambunga G."/>
            <person name="Toriumi M.J."/>
            <person name="Town C.D."/>
            <person name="Utterback T."/>
            <person name="Van Aken S."/>
            <person name="Vaysberg M."/>
            <person name="Vysotskaia V.S."/>
            <person name="Walker M."/>
            <person name="Wu D."/>
            <person name="Yu G."/>
            <person name="Fraser C.M."/>
            <person name="Venter J.C."/>
            <person name="Davis R.W."/>
        </authorList>
    </citation>
    <scope>NUCLEOTIDE SEQUENCE [LARGE SCALE GENOMIC DNA]</scope>
    <source>
        <strain>cv. Columbia</strain>
    </source>
</reference>
<name>Q9LP17_ARATH</name>
<dbReference type="InterPro" id="IPR013103">
    <property type="entry name" value="RVT_2"/>
</dbReference>
<reference evidence="4" key="2">
    <citation type="submission" date="2000-05" db="EMBL/GenBank/DDBJ databases">
        <title>Genomic sequence for Arabidopsis thaliana BAC F9C16 from chromosome I.</title>
        <authorList>
            <person name="Shinn P."/>
            <person name="Brooks S."/>
            <person name="Buehler E."/>
            <person name="Chao Q."/>
            <person name="Johnson-Hopson C."/>
            <person name="Khan S."/>
            <person name="Kieleczawa J."/>
            <person name="Kim C."/>
            <person name="Altafi H."/>
            <person name="Bei Q."/>
            <person name="Chin C."/>
            <person name="Chiou J."/>
            <person name="Choi E."/>
            <person name="Conn L."/>
            <person name="Conway A."/>
            <person name="Gonzales A."/>
            <person name="Hansen N."/>
            <person name="Howing B."/>
            <person name="Koo T."/>
            <person name="Lam B."/>
            <person name="Lee J."/>
            <person name="Lenz C."/>
            <person name="Li J."/>
            <person name="Liu A."/>
            <person name="Liu K."/>
            <person name="Liu S."/>
            <person name="Mukharsky N."/>
            <person name="Nguyen M."/>
            <person name="Palm C."/>
            <person name="Pham P."/>
            <person name="Sakano H."/>
            <person name="Schwartz J."/>
            <person name="Southwick A."/>
            <person name="Thaveri A."/>
            <person name="Toriumi M."/>
            <person name="Vaysberg M."/>
            <person name="Yu G."/>
            <person name="Federspiel N.A."/>
            <person name="Theologis A."/>
            <person name="Ecker J.R."/>
        </authorList>
    </citation>
    <scope>NUCLEOTIDE SEQUENCE</scope>
</reference>
<dbReference type="InterPro" id="IPR036397">
    <property type="entry name" value="RNaseH_sf"/>
</dbReference>
<dbReference type="PANTHER" id="PTHR47481">
    <property type="match status" value="1"/>
</dbReference>
<dbReference type="SUPFAM" id="SSF53098">
    <property type="entry name" value="Ribonuclease H-like"/>
    <property type="match status" value="1"/>
</dbReference>
<dbReference type="InterPro" id="IPR054722">
    <property type="entry name" value="PolX-like_BBD"/>
</dbReference>
<dbReference type="InterPro" id="IPR043502">
    <property type="entry name" value="DNA/RNA_pol_sf"/>
</dbReference>
<evidence type="ECO:0000313" key="4">
    <source>
        <dbReference type="EMBL" id="AAF79692.1"/>
    </source>
</evidence>
<dbReference type="Pfam" id="PF22936">
    <property type="entry name" value="Pol_BBD"/>
    <property type="match status" value="1"/>
</dbReference>
<evidence type="ECO:0000259" key="3">
    <source>
        <dbReference type="PROSITE" id="PS50994"/>
    </source>
</evidence>
<feature type="domain" description="Integrase catalytic" evidence="3">
    <location>
        <begin position="398"/>
        <end position="596"/>
    </location>
</feature>
<dbReference type="Gene3D" id="3.30.420.10">
    <property type="entry name" value="Ribonuclease H-like superfamily/Ribonuclease H"/>
    <property type="match status" value="1"/>
</dbReference>
<proteinExistence type="predicted"/>
<dbReference type="AlphaFoldDB" id="Q9LP17"/>
<dbReference type="SUPFAM" id="SSF56672">
    <property type="entry name" value="DNA/RNA polymerases"/>
    <property type="match status" value="1"/>
</dbReference>
<feature type="region of interest" description="Disordered" evidence="2">
    <location>
        <begin position="168"/>
        <end position="192"/>
    </location>
</feature>
<evidence type="ECO:0000256" key="1">
    <source>
        <dbReference type="ARBA" id="ARBA00022750"/>
    </source>
</evidence>
<feature type="non-terminal residue" evidence="4">
    <location>
        <position position="820"/>
    </location>
</feature>
<evidence type="ECO:0000256" key="2">
    <source>
        <dbReference type="SAM" id="MobiDB-lite"/>
    </source>
</evidence>
<organism evidence="4">
    <name type="scientific">Arabidopsis thaliana</name>
    <name type="common">Mouse-ear cress</name>
    <dbReference type="NCBI Taxonomy" id="3702"/>
    <lineage>
        <taxon>Eukaryota</taxon>
        <taxon>Viridiplantae</taxon>
        <taxon>Streptophyta</taxon>
        <taxon>Embryophyta</taxon>
        <taxon>Tracheophyta</taxon>
        <taxon>Spermatophyta</taxon>
        <taxon>Magnoliopsida</taxon>
        <taxon>eudicotyledons</taxon>
        <taxon>Gunneridae</taxon>
        <taxon>Pentapetalae</taxon>
        <taxon>rosids</taxon>
        <taxon>malvids</taxon>
        <taxon>Brassicales</taxon>
        <taxon>Brassicaceae</taxon>
        <taxon>Camelineae</taxon>
        <taxon>Arabidopsis</taxon>
    </lineage>
</organism>
<dbReference type="Pfam" id="PF00665">
    <property type="entry name" value="rve"/>
    <property type="match status" value="1"/>
</dbReference>
<dbReference type="GO" id="GO:0004190">
    <property type="term" value="F:aspartic-type endopeptidase activity"/>
    <property type="evidence" value="ECO:0007669"/>
    <property type="project" value="UniProtKB-KW"/>
</dbReference>
<dbReference type="PANTHER" id="PTHR47481:SF41">
    <property type="entry name" value="COPIA-LIKE POLYPROTEIN_RETROTRANSPOSON"/>
    <property type="match status" value="1"/>
</dbReference>